<sequence>MKIFILGAAFTASALVGAAAGWFVSGGMVSVSDEAEVDSCLVGEPVDPTTLWALADGYWVVVDAPDCGCPWEEDSGDGGDASRGGELVFL</sequence>
<evidence type="ECO:0000313" key="2">
    <source>
        <dbReference type="Proteomes" id="UP000076512"/>
    </source>
</evidence>
<evidence type="ECO:0000313" key="1">
    <source>
        <dbReference type="EMBL" id="KZM71078.1"/>
    </source>
</evidence>
<keyword evidence="2" id="KW-1185">Reference proteome</keyword>
<proteinExistence type="predicted"/>
<dbReference type="STRING" id="455432.AWN90_41950"/>
<dbReference type="AlphaFoldDB" id="A0A161XCU0"/>
<protein>
    <submittedName>
        <fullName evidence="1">Uncharacterized protein</fullName>
    </submittedName>
</protein>
<reference evidence="1 2" key="1">
    <citation type="submission" date="2016-04" db="EMBL/GenBank/DDBJ databases">
        <authorList>
            <person name="Evans L.H."/>
            <person name="Alamgir A."/>
            <person name="Owens N."/>
            <person name="Weber N.D."/>
            <person name="Virtaneva K."/>
            <person name="Barbian K."/>
            <person name="Babar A."/>
            <person name="Rosenke K."/>
        </authorList>
    </citation>
    <scope>NUCLEOTIDE SEQUENCE [LARGE SCALE GENOMIC DNA]</scope>
    <source>
        <strain evidence="1 2">IFM 0406</strain>
    </source>
</reference>
<name>A0A161XCU0_9NOCA</name>
<dbReference type="RefSeq" id="WP_067595220.1">
    <property type="nucleotide sequence ID" value="NZ_JABMCZ010000003.1"/>
</dbReference>
<dbReference type="EMBL" id="LWGR01000013">
    <property type="protein sequence ID" value="KZM71078.1"/>
    <property type="molecule type" value="Genomic_DNA"/>
</dbReference>
<accession>A0A161XCU0</accession>
<gene>
    <name evidence="1" type="ORF">AWN90_41950</name>
</gene>
<organism evidence="1 2">
    <name type="scientific">Nocardia terpenica</name>
    <dbReference type="NCBI Taxonomy" id="455432"/>
    <lineage>
        <taxon>Bacteria</taxon>
        <taxon>Bacillati</taxon>
        <taxon>Actinomycetota</taxon>
        <taxon>Actinomycetes</taxon>
        <taxon>Mycobacteriales</taxon>
        <taxon>Nocardiaceae</taxon>
        <taxon>Nocardia</taxon>
    </lineage>
</organism>
<comment type="caution">
    <text evidence="1">The sequence shown here is derived from an EMBL/GenBank/DDBJ whole genome shotgun (WGS) entry which is preliminary data.</text>
</comment>
<dbReference type="Proteomes" id="UP000076512">
    <property type="component" value="Unassembled WGS sequence"/>
</dbReference>